<accession>A0ABP0QLA4</accession>
<keyword evidence="2" id="KW-1185">Reference proteome</keyword>
<reference evidence="1 2" key="1">
    <citation type="submission" date="2024-02" db="EMBL/GenBank/DDBJ databases">
        <authorList>
            <person name="Chen Y."/>
            <person name="Shah S."/>
            <person name="Dougan E. K."/>
            <person name="Thang M."/>
            <person name="Chan C."/>
        </authorList>
    </citation>
    <scope>NUCLEOTIDE SEQUENCE [LARGE SCALE GENOMIC DNA]</scope>
</reference>
<sequence length="120" mass="13459">METKPLHPGLRSLPVPGGQLLQGGADAVRAVKADAQVIVNCARRTGEPKVESRPGQDIYWLPMTEANMQDACRSYLEEYGERLLEHLRSGHLIAVHCDLVVKKDCIDQWRWPNNFKALPS</sequence>
<protein>
    <recommendedName>
        <fullName evidence="3">Protein-tyrosine-phosphatase</fullName>
    </recommendedName>
</protein>
<organism evidence="1 2">
    <name type="scientific">Durusdinium trenchii</name>
    <dbReference type="NCBI Taxonomy" id="1381693"/>
    <lineage>
        <taxon>Eukaryota</taxon>
        <taxon>Sar</taxon>
        <taxon>Alveolata</taxon>
        <taxon>Dinophyceae</taxon>
        <taxon>Suessiales</taxon>
        <taxon>Symbiodiniaceae</taxon>
        <taxon>Durusdinium</taxon>
    </lineage>
</organism>
<name>A0ABP0QLA4_9DINO</name>
<evidence type="ECO:0000313" key="1">
    <source>
        <dbReference type="EMBL" id="CAK9087806.1"/>
    </source>
</evidence>
<evidence type="ECO:0008006" key="3">
    <source>
        <dbReference type="Google" id="ProtNLM"/>
    </source>
</evidence>
<evidence type="ECO:0000313" key="2">
    <source>
        <dbReference type="Proteomes" id="UP001642484"/>
    </source>
</evidence>
<proteinExistence type="predicted"/>
<comment type="caution">
    <text evidence="1">The sequence shown here is derived from an EMBL/GenBank/DDBJ whole genome shotgun (WGS) entry which is preliminary data.</text>
</comment>
<dbReference type="EMBL" id="CAXAMN010024583">
    <property type="protein sequence ID" value="CAK9087806.1"/>
    <property type="molecule type" value="Genomic_DNA"/>
</dbReference>
<gene>
    <name evidence="1" type="ORF">CCMP2556_LOCUS42404</name>
</gene>
<dbReference type="Proteomes" id="UP001642484">
    <property type="component" value="Unassembled WGS sequence"/>
</dbReference>